<protein>
    <submittedName>
        <fullName evidence="4">Site-specific integrase</fullName>
    </submittedName>
</protein>
<dbReference type="CDD" id="cd00397">
    <property type="entry name" value="DNA_BRE_C"/>
    <property type="match status" value="1"/>
</dbReference>
<dbReference type="Pfam" id="PF00589">
    <property type="entry name" value="Phage_integrase"/>
    <property type="match status" value="1"/>
</dbReference>
<evidence type="ECO:0000256" key="1">
    <source>
        <dbReference type="ARBA" id="ARBA00008857"/>
    </source>
</evidence>
<keyword evidence="5" id="KW-1185">Reference proteome</keyword>
<name>A0ABS6G5N7_9FIRM</name>
<keyword evidence="2" id="KW-0238">DNA-binding</keyword>
<dbReference type="InterPro" id="IPR002104">
    <property type="entry name" value="Integrase_catalytic"/>
</dbReference>
<reference evidence="4 5" key="1">
    <citation type="submission" date="2021-06" db="EMBL/GenBank/DDBJ databases">
        <authorList>
            <person name="Sun Q."/>
            <person name="Li D."/>
        </authorList>
    </citation>
    <scope>NUCLEOTIDE SEQUENCE [LARGE SCALE GENOMIC DNA]</scope>
    <source>
        <strain evidence="4 5">MSJ-5</strain>
    </source>
</reference>
<dbReference type="InterPro" id="IPR050090">
    <property type="entry name" value="Tyrosine_recombinase_XerCD"/>
</dbReference>
<gene>
    <name evidence="4" type="ORF">KQI88_15380</name>
</gene>
<dbReference type="RefSeq" id="WP_216418816.1">
    <property type="nucleotide sequence ID" value="NZ_JAHLQK010000006.1"/>
</dbReference>
<dbReference type="Proteomes" id="UP000779508">
    <property type="component" value="Unassembled WGS sequence"/>
</dbReference>
<comment type="caution">
    <text evidence="4">The sequence shown here is derived from an EMBL/GenBank/DDBJ whole genome shotgun (WGS) entry which is preliminary data.</text>
</comment>
<dbReference type="EMBL" id="JAHLQK010000006">
    <property type="protein sequence ID" value="MBU5677799.1"/>
    <property type="molecule type" value="Genomic_DNA"/>
</dbReference>
<feature type="domain" description="Tyr recombinase" evidence="3">
    <location>
        <begin position="136"/>
        <end position="318"/>
    </location>
</feature>
<proteinExistence type="inferred from homology"/>
<dbReference type="PROSITE" id="PS51898">
    <property type="entry name" value="TYR_RECOMBINASE"/>
    <property type="match status" value="1"/>
</dbReference>
<organism evidence="4 5">
    <name type="scientific">Alkaliphilus flagellatus</name>
    <dbReference type="NCBI Taxonomy" id="2841507"/>
    <lineage>
        <taxon>Bacteria</taxon>
        <taxon>Bacillati</taxon>
        <taxon>Bacillota</taxon>
        <taxon>Clostridia</taxon>
        <taxon>Peptostreptococcales</taxon>
        <taxon>Natronincolaceae</taxon>
        <taxon>Alkaliphilus</taxon>
    </lineage>
</organism>
<dbReference type="PANTHER" id="PTHR30349:SF41">
    <property type="entry name" value="INTEGRASE_RECOMBINASE PROTEIN MJ0367-RELATED"/>
    <property type="match status" value="1"/>
</dbReference>
<evidence type="ECO:0000256" key="2">
    <source>
        <dbReference type="ARBA" id="ARBA00023125"/>
    </source>
</evidence>
<dbReference type="PANTHER" id="PTHR30349">
    <property type="entry name" value="PHAGE INTEGRASE-RELATED"/>
    <property type="match status" value="1"/>
</dbReference>
<evidence type="ECO:0000313" key="4">
    <source>
        <dbReference type="EMBL" id="MBU5677799.1"/>
    </source>
</evidence>
<comment type="similarity">
    <text evidence="1">Belongs to the 'phage' integrase family.</text>
</comment>
<sequence length="328" mass="38729">MAISMRGRNKIETSVKSDRVSKKELLVKDFIELHTDFVRDKVLENLASKTIKDHKNIFKFLVKWIDESHWSDKNQYVTKSLFLDYNEYMMFEKNYAPCTVNVKLRPIKAYINWLLKNEHLNTNFNNYIKLVKVAEDRVYPLTKSEINKLINAIGNYSYARFRDLTISICILDCGIRIGELLQLTYPDVSFSKSYIIVRAEVSKTRTERILPVSRKTLSFLEQLKDITIEQSRTHLFLSTTEEKVIAESDVFTNFRKYKKEANINKKCTPYVLRHTFATEMVKKGVDIFTLQRMMEHKNITTTRQYVYLNDDDILNKHKEVDILSSFLK</sequence>
<evidence type="ECO:0000259" key="3">
    <source>
        <dbReference type="PROSITE" id="PS51898"/>
    </source>
</evidence>
<accession>A0ABS6G5N7</accession>
<evidence type="ECO:0000313" key="5">
    <source>
        <dbReference type="Proteomes" id="UP000779508"/>
    </source>
</evidence>